<proteinExistence type="predicted"/>
<dbReference type="Proteomes" id="UP001551482">
    <property type="component" value="Unassembled WGS sequence"/>
</dbReference>
<accession>A0ABV3DW30</accession>
<evidence type="ECO:0000313" key="1">
    <source>
        <dbReference type="EMBL" id="MEU8139940.1"/>
    </source>
</evidence>
<dbReference type="Pfam" id="PF14433">
    <property type="entry name" value="SUKH-3"/>
    <property type="match status" value="1"/>
</dbReference>
<evidence type="ECO:0000313" key="2">
    <source>
        <dbReference type="Proteomes" id="UP001551482"/>
    </source>
</evidence>
<organism evidence="1 2">
    <name type="scientific">Streptodolium elevatio</name>
    <dbReference type="NCBI Taxonomy" id="3157996"/>
    <lineage>
        <taxon>Bacteria</taxon>
        <taxon>Bacillati</taxon>
        <taxon>Actinomycetota</taxon>
        <taxon>Actinomycetes</taxon>
        <taxon>Kitasatosporales</taxon>
        <taxon>Streptomycetaceae</taxon>
        <taxon>Streptodolium</taxon>
    </lineage>
</organism>
<dbReference type="InterPro" id="IPR025850">
    <property type="entry name" value="SUKH-3"/>
</dbReference>
<reference evidence="1 2" key="1">
    <citation type="submission" date="2024-06" db="EMBL/GenBank/DDBJ databases">
        <title>The Natural Products Discovery Center: Release of the First 8490 Sequenced Strains for Exploring Actinobacteria Biosynthetic Diversity.</title>
        <authorList>
            <person name="Kalkreuter E."/>
            <person name="Kautsar S.A."/>
            <person name="Yang D."/>
            <person name="Bader C.D."/>
            <person name="Teijaro C.N."/>
            <person name="Fluegel L."/>
            <person name="Davis C.M."/>
            <person name="Simpson J.R."/>
            <person name="Lauterbach L."/>
            <person name="Steele A.D."/>
            <person name="Gui C."/>
            <person name="Meng S."/>
            <person name="Li G."/>
            <person name="Viehrig K."/>
            <person name="Ye F."/>
            <person name="Su P."/>
            <person name="Kiefer A.F."/>
            <person name="Nichols A."/>
            <person name="Cepeda A.J."/>
            <person name="Yan W."/>
            <person name="Fan B."/>
            <person name="Jiang Y."/>
            <person name="Adhikari A."/>
            <person name="Zheng C.-J."/>
            <person name="Schuster L."/>
            <person name="Cowan T.M."/>
            <person name="Smanski M.J."/>
            <person name="Chevrette M.G."/>
            <person name="De Carvalho L.P.S."/>
            <person name="Shen B."/>
        </authorList>
    </citation>
    <scope>NUCLEOTIDE SEQUENCE [LARGE SCALE GENOMIC DNA]</scope>
    <source>
        <strain evidence="1 2">NPDC048946</strain>
    </source>
</reference>
<gene>
    <name evidence="1" type="ORF">AB0C36_41395</name>
</gene>
<sequence length="147" mass="16320">MLNEQAVNGLRESGWFVGRRALIDAARRSWASIDRLPSEAVEEFIKEYFSISFAHPHHWSKDARDITHIDPVAAVANTSLFALSNEYEVKAGGRLTPIGLMDCGVLLFAGLDGAIYGGNSPYLGRYGESFEDFLNLLFSSRRPVVLQ</sequence>
<dbReference type="RefSeq" id="WP_358364539.1">
    <property type="nucleotide sequence ID" value="NZ_JBEZFP010000217.1"/>
</dbReference>
<name>A0ABV3DW30_9ACTN</name>
<dbReference type="EMBL" id="JBEZFP010000217">
    <property type="protein sequence ID" value="MEU8139940.1"/>
    <property type="molecule type" value="Genomic_DNA"/>
</dbReference>
<comment type="caution">
    <text evidence="1">The sequence shown here is derived from an EMBL/GenBank/DDBJ whole genome shotgun (WGS) entry which is preliminary data.</text>
</comment>
<keyword evidence="2" id="KW-1185">Reference proteome</keyword>
<protein>
    <submittedName>
        <fullName evidence="1">SUKH-3 domain-containing protein</fullName>
    </submittedName>
</protein>